<comment type="subcellular location">
    <subcellularLocation>
        <location evidence="1">Cell membrane</location>
        <topology evidence="1">Multi-pass membrane protein</topology>
    </subcellularLocation>
</comment>
<dbReference type="PANTHER" id="PTHR34979:SF1">
    <property type="entry name" value="INNER MEMBRANE PROTEIN YGAZ"/>
    <property type="match status" value="1"/>
</dbReference>
<keyword evidence="3" id="KW-0813">Transport</keyword>
<evidence type="ECO:0000256" key="6">
    <source>
        <dbReference type="ARBA" id="ARBA00022989"/>
    </source>
</evidence>
<gene>
    <name evidence="9" type="ORF">FNV0075</name>
</gene>
<comment type="caution">
    <text evidence="9">The sequence shown here is derived from an EMBL/GenBank/DDBJ whole genome shotgun (WGS) entry which is preliminary data.</text>
</comment>
<feature type="transmembrane region" description="Helical" evidence="8">
    <location>
        <begin position="12"/>
        <end position="31"/>
    </location>
</feature>
<dbReference type="AlphaFoldDB" id="Q7P3L8"/>
<organism evidence="9 10">
    <name type="scientific">Fusobacterium vincentii ATCC 49256</name>
    <dbReference type="NCBI Taxonomy" id="209882"/>
    <lineage>
        <taxon>Bacteria</taxon>
        <taxon>Fusobacteriati</taxon>
        <taxon>Fusobacteriota</taxon>
        <taxon>Fusobacteriia</taxon>
        <taxon>Fusobacteriales</taxon>
        <taxon>Fusobacteriaceae</taxon>
        <taxon>Fusobacterium</taxon>
    </lineage>
</organism>
<comment type="similarity">
    <text evidence="2">Belongs to the AzlC family.</text>
</comment>
<proteinExistence type="inferred from homology"/>
<evidence type="ECO:0000313" key="9">
    <source>
        <dbReference type="EMBL" id="EAA23163.1"/>
    </source>
</evidence>
<dbReference type="EMBL" id="AABF01000215">
    <property type="protein sequence ID" value="EAA23163.1"/>
    <property type="molecule type" value="Genomic_DNA"/>
</dbReference>
<dbReference type="GO" id="GO:1903785">
    <property type="term" value="P:L-valine transmembrane transport"/>
    <property type="evidence" value="ECO:0007669"/>
    <property type="project" value="TreeGrafter"/>
</dbReference>
<keyword evidence="4" id="KW-1003">Cell membrane</keyword>
<sequence>MMEEFRFALKRYFLISLAYFFIGVTFGLLMKEAGYETIWAFLSAVFIYGGTIQLLLVGILKNHNTYLDNRINFLTC</sequence>
<keyword evidence="5 8" id="KW-0812">Transmembrane</keyword>
<dbReference type="PANTHER" id="PTHR34979">
    <property type="entry name" value="INNER MEMBRANE PROTEIN YGAZ"/>
    <property type="match status" value="1"/>
</dbReference>
<dbReference type="InterPro" id="IPR011606">
    <property type="entry name" value="Brnchd-chn_aa_trnsp_permease"/>
</dbReference>
<dbReference type="Proteomes" id="UP000006454">
    <property type="component" value="Unassembled WGS sequence"/>
</dbReference>
<keyword evidence="7 8" id="KW-0472">Membrane</keyword>
<reference evidence="9 10" key="1">
    <citation type="journal article" date="2003" name="Genome Res.">
        <title>Genome analysis of F. nucleatum sub spp vincentii and its comparison with the genome of F. nucleatum ATCC 25586.</title>
        <authorList>
            <person name="Kapatral V."/>
            <person name="Ivanova N."/>
            <person name="Anderson I."/>
            <person name="Reznik G."/>
            <person name="Bhattacharyya A."/>
            <person name="Gardner W.L."/>
            <person name="Mikhailova N."/>
            <person name="Lapidus A."/>
            <person name="Larsen N."/>
            <person name="D'Souza M."/>
            <person name="Walunas T."/>
            <person name="Haselkorn R."/>
            <person name="Overbeek R."/>
            <person name="Kyrpides N."/>
        </authorList>
    </citation>
    <scope>NUCLEOTIDE SEQUENCE [LARGE SCALE GENOMIC DNA]</scope>
    <source>
        <strain evidence="9 10">ATCC 49256</strain>
    </source>
</reference>
<feature type="transmembrane region" description="Helical" evidence="8">
    <location>
        <begin position="37"/>
        <end position="60"/>
    </location>
</feature>
<accession>Q7P3L8</accession>
<evidence type="ECO:0000256" key="4">
    <source>
        <dbReference type="ARBA" id="ARBA00022475"/>
    </source>
</evidence>
<protein>
    <submittedName>
        <fullName evidence="9">Branched-chain amino acid transport protein azlC</fullName>
    </submittedName>
</protein>
<name>Q7P3L8_FUSVC</name>
<evidence type="ECO:0000313" key="10">
    <source>
        <dbReference type="Proteomes" id="UP000006454"/>
    </source>
</evidence>
<evidence type="ECO:0000256" key="1">
    <source>
        <dbReference type="ARBA" id="ARBA00004651"/>
    </source>
</evidence>
<dbReference type="GO" id="GO:0005886">
    <property type="term" value="C:plasma membrane"/>
    <property type="evidence" value="ECO:0007669"/>
    <property type="project" value="UniProtKB-SubCell"/>
</dbReference>
<evidence type="ECO:0000256" key="5">
    <source>
        <dbReference type="ARBA" id="ARBA00022692"/>
    </source>
</evidence>
<evidence type="ECO:0000256" key="2">
    <source>
        <dbReference type="ARBA" id="ARBA00010735"/>
    </source>
</evidence>
<evidence type="ECO:0000256" key="7">
    <source>
        <dbReference type="ARBA" id="ARBA00023136"/>
    </source>
</evidence>
<evidence type="ECO:0000256" key="8">
    <source>
        <dbReference type="SAM" id="Phobius"/>
    </source>
</evidence>
<evidence type="ECO:0000256" key="3">
    <source>
        <dbReference type="ARBA" id="ARBA00022448"/>
    </source>
</evidence>
<dbReference type="Pfam" id="PF03591">
    <property type="entry name" value="AzlC"/>
    <property type="match status" value="1"/>
</dbReference>
<keyword evidence="6 8" id="KW-1133">Transmembrane helix</keyword>